<keyword evidence="6" id="KW-0472">Membrane</keyword>
<dbReference type="InterPro" id="IPR034746">
    <property type="entry name" value="POTRA"/>
</dbReference>
<keyword evidence="4" id="KW-0732">Signal</keyword>
<proteinExistence type="predicted"/>
<reference evidence="9" key="1">
    <citation type="journal article" date="2015" name="Nature">
        <title>Complex archaea that bridge the gap between prokaryotes and eukaryotes.</title>
        <authorList>
            <person name="Spang A."/>
            <person name="Saw J.H."/>
            <person name="Jorgensen S.L."/>
            <person name="Zaremba-Niedzwiedzka K."/>
            <person name="Martijn J."/>
            <person name="Lind A.E."/>
            <person name="van Eijk R."/>
            <person name="Schleper C."/>
            <person name="Guy L."/>
            <person name="Ettema T.J."/>
        </authorList>
    </citation>
    <scope>NUCLEOTIDE SEQUENCE</scope>
</reference>
<feature type="domain" description="POTRA" evidence="8">
    <location>
        <begin position="282"/>
        <end position="360"/>
    </location>
</feature>
<evidence type="ECO:0000259" key="8">
    <source>
        <dbReference type="PROSITE" id="PS51779"/>
    </source>
</evidence>
<protein>
    <recommendedName>
        <fullName evidence="8">POTRA domain-containing protein</fullName>
    </recommendedName>
</protein>
<dbReference type="PANTHER" id="PTHR12815:SF47">
    <property type="entry name" value="TRANSLOCATION AND ASSEMBLY MODULE SUBUNIT TAMA"/>
    <property type="match status" value="1"/>
</dbReference>
<evidence type="ECO:0000256" key="7">
    <source>
        <dbReference type="ARBA" id="ARBA00023237"/>
    </source>
</evidence>
<organism evidence="9">
    <name type="scientific">marine sediment metagenome</name>
    <dbReference type="NCBI Taxonomy" id="412755"/>
    <lineage>
        <taxon>unclassified sequences</taxon>
        <taxon>metagenomes</taxon>
        <taxon>ecological metagenomes</taxon>
    </lineage>
</organism>
<dbReference type="GO" id="GO:0071709">
    <property type="term" value="P:membrane assembly"/>
    <property type="evidence" value="ECO:0007669"/>
    <property type="project" value="InterPro"/>
</dbReference>
<dbReference type="GO" id="GO:0019867">
    <property type="term" value="C:outer membrane"/>
    <property type="evidence" value="ECO:0007669"/>
    <property type="project" value="InterPro"/>
</dbReference>
<keyword evidence="5" id="KW-0677">Repeat</keyword>
<feature type="non-terminal residue" evidence="9">
    <location>
        <position position="1"/>
    </location>
</feature>
<dbReference type="AlphaFoldDB" id="A0A0F9M8K0"/>
<dbReference type="EMBL" id="LAZR01005976">
    <property type="protein sequence ID" value="KKM95666.1"/>
    <property type="molecule type" value="Genomic_DNA"/>
</dbReference>
<evidence type="ECO:0000313" key="9">
    <source>
        <dbReference type="EMBL" id="KKM95666.1"/>
    </source>
</evidence>
<evidence type="ECO:0000256" key="5">
    <source>
        <dbReference type="ARBA" id="ARBA00022737"/>
    </source>
</evidence>
<dbReference type="InterPro" id="IPR010827">
    <property type="entry name" value="BamA/TamA_POTRA"/>
</dbReference>
<dbReference type="PIRSF" id="PIRSF006076">
    <property type="entry name" value="OM_assembly_OMP85"/>
    <property type="match status" value="1"/>
</dbReference>
<keyword evidence="2" id="KW-1134">Transmembrane beta strand</keyword>
<dbReference type="InterPro" id="IPR000184">
    <property type="entry name" value="Bac_surfAg_D15"/>
</dbReference>
<evidence type="ECO:0000256" key="2">
    <source>
        <dbReference type="ARBA" id="ARBA00022452"/>
    </source>
</evidence>
<dbReference type="Pfam" id="PF01103">
    <property type="entry name" value="Omp85"/>
    <property type="match status" value="1"/>
</dbReference>
<gene>
    <name evidence="9" type="ORF">LCGC14_1185860</name>
</gene>
<dbReference type="Gene3D" id="3.10.20.310">
    <property type="entry name" value="membrane protein fhac"/>
    <property type="match status" value="4"/>
</dbReference>
<dbReference type="Pfam" id="PF07244">
    <property type="entry name" value="POTRA"/>
    <property type="match status" value="5"/>
</dbReference>
<evidence type="ECO:0000256" key="6">
    <source>
        <dbReference type="ARBA" id="ARBA00023136"/>
    </source>
</evidence>
<dbReference type="InterPro" id="IPR023707">
    <property type="entry name" value="OM_assembly_BamA"/>
</dbReference>
<accession>A0A0F9M8K0</accession>
<feature type="domain" description="POTRA" evidence="8">
    <location>
        <begin position="26"/>
        <end position="97"/>
    </location>
</feature>
<dbReference type="PROSITE" id="PS51779">
    <property type="entry name" value="POTRA"/>
    <property type="match status" value="3"/>
</dbReference>
<comment type="caution">
    <text evidence="9">The sequence shown here is derived from an EMBL/GenBank/DDBJ whole genome shotgun (WGS) entry which is preliminary data.</text>
</comment>
<comment type="subcellular location">
    <subcellularLocation>
        <location evidence="1">Membrane</location>
    </subcellularLocation>
</comment>
<sequence>YKKRERKKALLCFVILCLAPYLFGQEMVEKIEIVGNERVTRETVLYYLSSREGDYYSEELLRRDFRTLWATGFFSNVRIEKEDGIKGKIVKIIVEENPIIKNIVYKTGKKLKENDIINKLKENDEYILPYSYYNEFKIKRIQKTIEDLLIEKGLTSGKVKVKVNKEGKNELGILFDINEGPKVRVGEIEFEGDPKLLKSVVRGAMKQNKKHGFFSWISGKDVFKQNKISEDLASIKERYREHGYMEATVGEPRIEEITRRTVLFKKQKMKKIIIPINAGYRYTVGEVKIEGNKILSAKGLRRLIKLKEGDVYSTKIREKSIEDIGEIYRNLGYIRSAIYPVEKLDPKRKRVNVTFNIIEGDVVYLNRIEFKGNTFTKDKVIRREMLIREGDRFSLARFRDSILRMSQLGLIEPVGEPDIRPNPEDPNKMDIILNVKELQRNNIQFSAGYSGYEGTFVALSYSTVNFLGAGEKLELSVQHGKRIKNYMFGFSEPYFLDYPVSLGFNVYNRHIIYPFLFNQKAKGINFTTGGRVKGYWRANLTYAYEFIDIDAEEGGYYYNYRGGYAVSSITPMIYSSTINSPLTPSRGSLYMVSTKFAGGFLGGEMTFIKPRFEWSFFHPLVLNHIIGFHLEYQFIKVFGPEPCYWIPFRVSVYQGIWRFRNSNLGKILSWGREVDQRLRDLFHKGGREYRR</sequence>
<feature type="domain" description="POTRA" evidence="8">
    <location>
        <begin position="363"/>
        <end position="438"/>
    </location>
</feature>
<dbReference type="InterPro" id="IPR039910">
    <property type="entry name" value="D15-like"/>
</dbReference>
<evidence type="ECO:0000256" key="4">
    <source>
        <dbReference type="ARBA" id="ARBA00022729"/>
    </source>
</evidence>
<dbReference type="Gene3D" id="2.40.160.50">
    <property type="entry name" value="membrane protein fhac: a member of the omp85/tpsb transporter family"/>
    <property type="match status" value="1"/>
</dbReference>
<evidence type="ECO:0000256" key="1">
    <source>
        <dbReference type="ARBA" id="ARBA00004370"/>
    </source>
</evidence>
<keyword evidence="7" id="KW-0998">Cell outer membrane</keyword>
<dbReference type="PANTHER" id="PTHR12815">
    <property type="entry name" value="SORTING AND ASSEMBLY MACHINERY SAMM50 PROTEIN FAMILY MEMBER"/>
    <property type="match status" value="1"/>
</dbReference>
<name>A0A0F9M8K0_9ZZZZ</name>
<dbReference type="NCBIfam" id="TIGR03303">
    <property type="entry name" value="OM_YaeT"/>
    <property type="match status" value="1"/>
</dbReference>
<keyword evidence="3" id="KW-0812">Transmembrane</keyword>
<evidence type="ECO:0000256" key="3">
    <source>
        <dbReference type="ARBA" id="ARBA00022692"/>
    </source>
</evidence>